<organism evidence="3 4">
    <name type="scientific">Sutcliffiella horikoshii</name>
    <dbReference type="NCBI Taxonomy" id="79883"/>
    <lineage>
        <taxon>Bacteria</taxon>
        <taxon>Bacillati</taxon>
        <taxon>Bacillota</taxon>
        <taxon>Bacilli</taxon>
        <taxon>Bacillales</taxon>
        <taxon>Bacillaceae</taxon>
        <taxon>Sutcliffiella</taxon>
    </lineage>
</organism>
<dbReference type="Proteomes" id="UP000323393">
    <property type="component" value="Unassembled WGS sequence"/>
</dbReference>
<reference evidence="3 4" key="1">
    <citation type="submission" date="2019-08" db="EMBL/GenBank/DDBJ databases">
        <title>Bacillus genomes from the desert of Cuatro Cienegas, Coahuila.</title>
        <authorList>
            <person name="Olmedo-Alvarez G."/>
        </authorList>
    </citation>
    <scope>NUCLEOTIDE SEQUENCE [LARGE SCALE GENOMIC DNA]</scope>
    <source>
        <strain evidence="3 4">CH88_3T</strain>
    </source>
</reference>
<evidence type="ECO:0000259" key="2">
    <source>
        <dbReference type="Pfam" id="PF13518"/>
    </source>
</evidence>
<feature type="non-terminal residue" evidence="3">
    <location>
        <position position="113"/>
    </location>
</feature>
<comment type="similarity">
    <text evidence="1">Belongs to the IS150/IS1296 orfA family.</text>
</comment>
<dbReference type="RefSeq" id="WP_148967172.1">
    <property type="nucleotide sequence ID" value="NZ_VTEU01000018.1"/>
</dbReference>
<dbReference type="InterPro" id="IPR052057">
    <property type="entry name" value="IS150/IS1296_orfA-like"/>
</dbReference>
<feature type="domain" description="Insertion element IS150 protein InsJ-like helix-turn-helix" evidence="2">
    <location>
        <begin position="65"/>
        <end position="110"/>
    </location>
</feature>
<evidence type="ECO:0000313" key="4">
    <source>
        <dbReference type="Proteomes" id="UP000323393"/>
    </source>
</evidence>
<evidence type="ECO:0000313" key="3">
    <source>
        <dbReference type="EMBL" id="TYS53623.1"/>
    </source>
</evidence>
<dbReference type="PANTHER" id="PTHR33795:SF1">
    <property type="entry name" value="INSERTION ELEMENT IS150 PROTEIN INSJ"/>
    <property type="match status" value="1"/>
</dbReference>
<proteinExistence type="inferred from homology"/>
<dbReference type="SUPFAM" id="SSF48295">
    <property type="entry name" value="TrpR-like"/>
    <property type="match status" value="2"/>
</dbReference>
<dbReference type="AlphaFoldDB" id="A0AA95B3R4"/>
<dbReference type="GO" id="GO:0043565">
    <property type="term" value="F:sequence-specific DNA binding"/>
    <property type="evidence" value="ECO:0007669"/>
    <property type="project" value="InterPro"/>
</dbReference>
<name>A0AA95B3R4_9BACI</name>
<dbReference type="InterPro" id="IPR010921">
    <property type="entry name" value="Trp_repressor/repl_initiator"/>
</dbReference>
<feature type="domain" description="Insertion element IS150 protein InsJ-like helix-turn-helix" evidence="2">
    <location>
        <begin position="11"/>
        <end position="56"/>
    </location>
</feature>
<dbReference type="PANTHER" id="PTHR33795">
    <property type="entry name" value="INSERTION ELEMENT IS150 PROTEIN INSJ"/>
    <property type="match status" value="1"/>
</dbReference>
<dbReference type="EMBL" id="VTEU01000018">
    <property type="protein sequence ID" value="TYS53623.1"/>
    <property type="molecule type" value="Genomic_DNA"/>
</dbReference>
<evidence type="ECO:0000256" key="1">
    <source>
        <dbReference type="ARBA" id="ARBA00038232"/>
    </source>
</evidence>
<dbReference type="InterPro" id="IPR055247">
    <property type="entry name" value="InsJ-like_HTH"/>
</dbReference>
<dbReference type="Pfam" id="PF13518">
    <property type="entry name" value="HTH_28"/>
    <property type="match status" value="2"/>
</dbReference>
<comment type="caution">
    <text evidence="3">The sequence shown here is derived from an EMBL/GenBank/DDBJ whole genome shotgun (WGS) entry which is preliminary data.</text>
</comment>
<gene>
    <name evidence="3" type="ORF">FZC74_20690</name>
</gene>
<dbReference type="InterPro" id="IPR036388">
    <property type="entry name" value="WH-like_DNA-bd_sf"/>
</dbReference>
<sequence length="113" mass="13347">MSKKDNSFDIKINVIRAWENRTHTITDLAHINNVSPSTIYNWIDRYESLGENGLYPVSNEYSKEFKLKVVQEYLKGGYSQKELVRKYEISGKSVLQKWIKNYNSHRELKDTSK</sequence>
<accession>A0AA95B3R4</accession>
<dbReference type="Gene3D" id="1.10.10.10">
    <property type="entry name" value="Winged helix-like DNA-binding domain superfamily/Winged helix DNA-binding domain"/>
    <property type="match status" value="2"/>
</dbReference>
<protein>
    <submittedName>
        <fullName evidence="3">Helix-turn-helix domain-containing protein</fullName>
    </submittedName>
</protein>